<evidence type="ECO:0000256" key="5">
    <source>
        <dbReference type="SAM" id="SignalP"/>
    </source>
</evidence>
<reference evidence="7 8" key="1">
    <citation type="submission" date="2021-05" db="EMBL/GenBank/DDBJ databases">
        <title>Petroleum and Energy Research Collection (APPE): ex situ preservation of microbial diversity associated with the oil industry and exploitation of its biotechnological potential.</title>
        <authorList>
            <person name="Paixao C.T.M."/>
            <person name="Gomes M.B."/>
            <person name="Oliveira V.M."/>
        </authorList>
    </citation>
    <scope>NUCLEOTIDE SEQUENCE [LARGE SCALE GENOMIC DNA]</scope>
    <source>
        <strain evidence="7 8">LIT2</strain>
    </source>
</reference>
<dbReference type="PROSITE" id="PS01039">
    <property type="entry name" value="SBP_BACTERIAL_3"/>
    <property type="match status" value="1"/>
</dbReference>
<comment type="subcellular location">
    <subcellularLocation>
        <location evidence="1">Cell envelope</location>
    </subcellularLocation>
</comment>
<keyword evidence="8" id="KW-1185">Reference proteome</keyword>
<keyword evidence="3 5" id="KW-0732">Signal</keyword>
<evidence type="ECO:0000313" key="7">
    <source>
        <dbReference type="EMBL" id="MBZ9568024.1"/>
    </source>
</evidence>
<feature type="chain" id="PRO_5047213386" evidence="5">
    <location>
        <begin position="28"/>
        <end position="261"/>
    </location>
</feature>
<gene>
    <name evidence="7" type="ORF">KGQ91_10105</name>
</gene>
<protein>
    <submittedName>
        <fullName evidence="7">Transporter substrate-binding domain-containing protein</fullName>
    </submittedName>
</protein>
<dbReference type="PANTHER" id="PTHR35936">
    <property type="entry name" value="MEMBRANE-BOUND LYTIC MUREIN TRANSGLYCOSYLASE F"/>
    <property type="match status" value="1"/>
</dbReference>
<comment type="caution">
    <text evidence="7">The sequence shown here is derived from an EMBL/GenBank/DDBJ whole genome shotgun (WGS) entry which is preliminary data.</text>
</comment>
<dbReference type="Gene3D" id="3.40.190.10">
    <property type="entry name" value="Periplasmic binding protein-like II"/>
    <property type="match status" value="2"/>
</dbReference>
<dbReference type="Proteomes" id="UP001319883">
    <property type="component" value="Unassembled WGS sequence"/>
</dbReference>
<organism evidence="7 8">
    <name type="scientific">Modicisalibacter tunisiensis</name>
    <dbReference type="NCBI Taxonomy" id="390637"/>
    <lineage>
        <taxon>Bacteria</taxon>
        <taxon>Pseudomonadati</taxon>
        <taxon>Pseudomonadota</taxon>
        <taxon>Gammaproteobacteria</taxon>
        <taxon>Oceanospirillales</taxon>
        <taxon>Halomonadaceae</taxon>
        <taxon>Modicisalibacter</taxon>
    </lineage>
</organism>
<dbReference type="EMBL" id="JAGXFD010000001">
    <property type="protein sequence ID" value="MBZ9568024.1"/>
    <property type="molecule type" value="Genomic_DNA"/>
</dbReference>
<feature type="domain" description="Solute-binding protein family 3/N-terminal" evidence="6">
    <location>
        <begin position="30"/>
        <end position="257"/>
    </location>
</feature>
<evidence type="ECO:0000259" key="6">
    <source>
        <dbReference type="SMART" id="SM00062"/>
    </source>
</evidence>
<evidence type="ECO:0000256" key="4">
    <source>
        <dbReference type="RuleBase" id="RU003744"/>
    </source>
</evidence>
<dbReference type="Pfam" id="PF00497">
    <property type="entry name" value="SBP_bac_3"/>
    <property type="match status" value="1"/>
</dbReference>
<dbReference type="SUPFAM" id="SSF53850">
    <property type="entry name" value="Periplasmic binding protein-like II"/>
    <property type="match status" value="1"/>
</dbReference>
<evidence type="ECO:0000313" key="8">
    <source>
        <dbReference type="Proteomes" id="UP001319883"/>
    </source>
</evidence>
<dbReference type="SMART" id="SM00062">
    <property type="entry name" value="PBPb"/>
    <property type="match status" value="1"/>
</dbReference>
<dbReference type="InterPro" id="IPR018313">
    <property type="entry name" value="SBP_3_CS"/>
</dbReference>
<dbReference type="PANTHER" id="PTHR35936:SF17">
    <property type="entry name" value="ARGININE-BINDING EXTRACELLULAR PROTEIN ARTP"/>
    <property type="match status" value="1"/>
</dbReference>
<feature type="signal peptide" evidence="5">
    <location>
        <begin position="1"/>
        <end position="27"/>
    </location>
</feature>
<evidence type="ECO:0000256" key="1">
    <source>
        <dbReference type="ARBA" id="ARBA00004196"/>
    </source>
</evidence>
<evidence type="ECO:0000256" key="3">
    <source>
        <dbReference type="ARBA" id="ARBA00022729"/>
    </source>
</evidence>
<sequence>MTKTLTRSLIHTAGIAALALSATTAPAAEPLKIGISAEPYPPFTYKDADGSWTGFEVELGQALCDQMQADCAITPTGWSGIFPALASGKIDMIMNSLSITDKRKRVIDFTDPYYYTPAAYVTAKDSDLQIPDGLDGKILGVQGSTTNATFARRKLADTGVELKIYDRQEQANRDLLAGRVDAILADKIAMTEFVKRDEAQGYEIRATAPHDPAFGEGVGIGLRQEDDALRKKLNTAIASVLESGQCAELSQKYFNTDICSD</sequence>
<accession>A0ABS7WZH1</accession>
<proteinExistence type="inferred from homology"/>
<comment type="similarity">
    <text evidence="2 4">Belongs to the bacterial solute-binding protein 3 family.</text>
</comment>
<evidence type="ECO:0000256" key="2">
    <source>
        <dbReference type="ARBA" id="ARBA00010333"/>
    </source>
</evidence>
<dbReference type="InterPro" id="IPR001638">
    <property type="entry name" value="Solute-binding_3/MltF_N"/>
</dbReference>
<name>A0ABS7WZH1_9GAMM</name>